<evidence type="ECO:0000256" key="10">
    <source>
        <dbReference type="ARBA" id="ARBA00023077"/>
    </source>
</evidence>
<evidence type="ECO:0000256" key="5">
    <source>
        <dbReference type="ARBA" id="ARBA00022496"/>
    </source>
</evidence>
<feature type="domain" description="TonB-dependent receptor plug" evidence="18">
    <location>
        <begin position="13"/>
        <end position="115"/>
    </location>
</feature>
<evidence type="ECO:0000313" key="20">
    <source>
        <dbReference type="Proteomes" id="UP000197596"/>
    </source>
</evidence>
<evidence type="ECO:0000259" key="18">
    <source>
        <dbReference type="Pfam" id="PF07715"/>
    </source>
</evidence>
<organism evidence="19 20">
    <name type="scientific">Herbaspirillum robiniae</name>
    <dbReference type="NCBI Taxonomy" id="2014887"/>
    <lineage>
        <taxon>Bacteria</taxon>
        <taxon>Pseudomonadati</taxon>
        <taxon>Pseudomonadota</taxon>
        <taxon>Betaproteobacteria</taxon>
        <taxon>Burkholderiales</taxon>
        <taxon>Oxalobacteraceae</taxon>
        <taxon>Herbaspirillum</taxon>
    </lineage>
</organism>
<keyword evidence="10 16" id="KW-0798">TonB box</keyword>
<keyword evidence="9" id="KW-0406">Ion transport</keyword>
<evidence type="ECO:0000256" key="16">
    <source>
        <dbReference type="RuleBase" id="RU003357"/>
    </source>
</evidence>
<proteinExistence type="inferred from homology"/>
<dbReference type="GO" id="GO:0044718">
    <property type="term" value="P:siderophore transmembrane transport"/>
    <property type="evidence" value="ECO:0007669"/>
    <property type="project" value="TreeGrafter"/>
</dbReference>
<dbReference type="CDD" id="cd01347">
    <property type="entry name" value="ligand_gated_channel"/>
    <property type="match status" value="1"/>
</dbReference>
<evidence type="ECO:0000256" key="3">
    <source>
        <dbReference type="ARBA" id="ARBA00022448"/>
    </source>
</evidence>
<evidence type="ECO:0000256" key="1">
    <source>
        <dbReference type="ARBA" id="ARBA00004571"/>
    </source>
</evidence>
<dbReference type="EMBL" id="NJGU01000014">
    <property type="protein sequence ID" value="OWY26997.1"/>
    <property type="molecule type" value="Genomic_DNA"/>
</dbReference>
<reference evidence="19 20" key="1">
    <citation type="submission" date="2017-06" db="EMBL/GenBank/DDBJ databases">
        <title>Herbaspirillum phytohormonus sp. nov., isolated from the root nodule of Robinia pseudoacacia in lead-zinc mine.</title>
        <authorList>
            <person name="Fan M."/>
            <person name="Lin Y."/>
        </authorList>
    </citation>
    <scope>NUCLEOTIDE SEQUENCE [LARGE SCALE GENOMIC DNA]</scope>
    <source>
        <strain evidence="19 20">HZ10</strain>
    </source>
</reference>
<dbReference type="SUPFAM" id="SSF56935">
    <property type="entry name" value="Porins"/>
    <property type="match status" value="1"/>
</dbReference>
<keyword evidence="11 15" id="KW-0472">Membrane</keyword>
<evidence type="ECO:0000256" key="13">
    <source>
        <dbReference type="ARBA" id="ARBA00023237"/>
    </source>
</evidence>
<dbReference type="Pfam" id="PF00593">
    <property type="entry name" value="TonB_dep_Rec_b-barrel"/>
    <property type="match status" value="1"/>
</dbReference>
<keyword evidence="5" id="KW-0410">Iron transport</keyword>
<dbReference type="InterPro" id="IPR036942">
    <property type="entry name" value="Beta-barrel_TonB_sf"/>
</dbReference>
<dbReference type="FunFam" id="2.40.170.20:FF:000007">
    <property type="entry name" value="Ferric aerobactin receptor"/>
    <property type="match status" value="1"/>
</dbReference>
<evidence type="ECO:0000256" key="2">
    <source>
        <dbReference type="ARBA" id="ARBA00009810"/>
    </source>
</evidence>
<name>A0A246WKZ9_9BURK</name>
<dbReference type="AlphaFoldDB" id="A0A246WKZ9"/>
<evidence type="ECO:0000256" key="9">
    <source>
        <dbReference type="ARBA" id="ARBA00023065"/>
    </source>
</evidence>
<accession>A0A246WKZ9</accession>
<evidence type="ECO:0000259" key="17">
    <source>
        <dbReference type="Pfam" id="PF00593"/>
    </source>
</evidence>
<dbReference type="GO" id="GO:0009279">
    <property type="term" value="C:cell outer membrane"/>
    <property type="evidence" value="ECO:0007669"/>
    <property type="project" value="UniProtKB-SubCell"/>
</dbReference>
<keyword evidence="3 15" id="KW-0813">Transport</keyword>
<dbReference type="InterPro" id="IPR010105">
    <property type="entry name" value="TonB_sidphr_rcpt"/>
</dbReference>
<dbReference type="InterPro" id="IPR012910">
    <property type="entry name" value="Plug_dom"/>
</dbReference>
<evidence type="ECO:0000256" key="14">
    <source>
        <dbReference type="ARBA" id="ARBA00072094"/>
    </source>
</evidence>
<keyword evidence="8" id="KW-0408">Iron</keyword>
<evidence type="ECO:0000256" key="12">
    <source>
        <dbReference type="ARBA" id="ARBA00023170"/>
    </source>
</evidence>
<gene>
    <name evidence="19" type="ORF">CEJ42_21335</name>
</gene>
<dbReference type="PROSITE" id="PS52016">
    <property type="entry name" value="TONB_DEPENDENT_REC_3"/>
    <property type="match status" value="1"/>
</dbReference>
<protein>
    <recommendedName>
        <fullName evidence="14">Ferric aerobactin receptor</fullName>
    </recommendedName>
</protein>
<dbReference type="GO" id="GO:0015344">
    <property type="term" value="F:siderophore uptake transmembrane transporter activity"/>
    <property type="evidence" value="ECO:0007669"/>
    <property type="project" value="TreeGrafter"/>
</dbReference>
<dbReference type="Gene3D" id="2.40.170.20">
    <property type="entry name" value="TonB-dependent receptor, beta-barrel domain"/>
    <property type="match status" value="1"/>
</dbReference>
<comment type="subcellular location">
    <subcellularLocation>
        <location evidence="1 15">Cell outer membrane</location>
        <topology evidence="1 15">Multi-pass membrane protein</topology>
    </subcellularLocation>
</comment>
<keyword evidence="13 15" id="KW-0998">Cell outer membrane</keyword>
<dbReference type="PANTHER" id="PTHR30069:SF42">
    <property type="entry name" value="FERRIC AEROBACTIN RECEPTOR"/>
    <property type="match status" value="1"/>
</dbReference>
<feature type="domain" description="TonB-dependent receptor-like beta-barrel" evidence="17">
    <location>
        <begin position="234"/>
        <end position="673"/>
    </location>
</feature>
<dbReference type="InterPro" id="IPR000531">
    <property type="entry name" value="Beta-barrel_TonB"/>
</dbReference>
<keyword evidence="12 19" id="KW-0675">Receptor</keyword>
<dbReference type="InterPro" id="IPR037066">
    <property type="entry name" value="Plug_dom_sf"/>
</dbReference>
<keyword evidence="7" id="KW-0732">Signal</keyword>
<dbReference type="GO" id="GO:0038023">
    <property type="term" value="F:signaling receptor activity"/>
    <property type="evidence" value="ECO:0007669"/>
    <property type="project" value="InterPro"/>
</dbReference>
<sequence length="716" mass="77745">MVVVGARTPTQVTELPATTWVIEQEQIAAQARAGVPLKELLGNLVPGLDVGPQGRTNYGQNLRGRSALVMIDGISLNGSRALSRQFDSIDPFNIERIEVLSGASALYGGNATGGIINIVTKRAQSDALRFTSEAGFRSGLHSGDDFDWHLAQSVSGGNDRVRGRLGVVYSKNGGAYDGSGKAVIPDITQTDLQYNESIDLLGNLDIDFGGGQSLKLTGQLYDSGYQPGKALYMGQNLGGAIQLGAAPVNPALLDVRDGFSSDVKPRTQREMFSADYHARDVLGGQDFYLQAFARSEKLDFYPFPGTDSYTIGGVRRSAVYYSTSRQNTDTYGAKAVLAKQFDTVKLTYGVDYDHEKFTGTQVMFNTAQALSSGGLVFNRFAELGRYPTFQTDIYAFYGQADWKLSDRLTLSGGVRRQHANIEVGDFVQVAQQRLVAAGVGTSAQAIPGGKNSYDVTLFNGGLLYKLTPQQQVWTNYSEGFELADPAKYYGQGSYSLVGGATGTWNLLSSTNVANSPMSGIKTRQVEAGWRHNGGGLTTQLAAFYSWSDKAIQINRSTLNIDVVDQKVRNIGLEGQLNYAFSERWDAGLNWLAIITQQQSNGDWAKRDVTTSSPSKMTAYAGWKENNLALRLQGTQVFAVSDGGGNRLAGYALFDLLGAYQLPRGTLSFGIQNLLDRDYTTTWGQRAKILYGSLVAQQALDYKGRGRTFGVSYSLDY</sequence>
<evidence type="ECO:0000256" key="8">
    <source>
        <dbReference type="ARBA" id="ARBA00023004"/>
    </source>
</evidence>
<dbReference type="NCBIfam" id="TIGR01783">
    <property type="entry name" value="TonB-siderophor"/>
    <property type="match status" value="1"/>
</dbReference>
<evidence type="ECO:0000256" key="15">
    <source>
        <dbReference type="PROSITE-ProRule" id="PRU01360"/>
    </source>
</evidence>
<dbReference type="Proteomes" id="UP000197596">
    <property type="component" value="Unassembled WGS sequence"/>
</dbReference>
<dbReference type="FunFam" id="2.170.130.10:FF:000011">
    <property type="entry name" value="TonB-dependent siderophore receptor"/>
    <property type="match status" value="1"/>
</dbReference>
<evidence type="ECO:0000256" key="11">
    <source>
        <dbReference type="ARBA" id="ARBA00023136"/>
    </source>
</evidence>
<keyword evidence="4 15" id="KW-1134">Transmembrane beta strand</keyword>
<evidence type="ECO:0000256" key="6">
    <source>
        <dbReference type="ARBA" id="ARBA00022692"/>
    </source>
</evidence>
<dbReference type="Pfam" id="PF07715">
    <property type="entry name" value="Plug"/>
    <property type="match status" value="1"/>
</dbReference>
<dbReference type="Gene3D" id="2.170.130.10">
    <property type="entry name" value="TonB-dependent receptor, plug domain"/>
    <property type="match status" value="1"/>
</dbReference>
<evidence type="ECO:0000256" key="7">
    <source>
        <dbReference type="ARBA" id="ARBA00022729"/>
    </source>
</evidence>
<evidence type="ECO:0000313" key="19">
    <source>
        <dbReference type="EMBL" id="OWY26997.1"/>
    </source>
</evidence>
<comment type="caution">
    <text evidence="19">The sequence shown here is derived from an EMBL/GenBank/DDBJ whole genome shotgun (WGS) entry which is preliminary data.</text>
</comment>
<dbReference type="InterPro" id="IPR039426">
    <property type="entry name" value="TonB-dep_rcpt-like"/>
</dbReference>
<dbReference type="PANTHER" id="PTHR30069">
    <property type="entry name" value="TONB-DEPENDENT OUTER MEMBRANE RECEPTOR"/>
    <property type="match status" value="1"/>
</dbReference>
<dbReference type="OrthoDB" id="8670144at2"/>
<keyword evidence="6 15" id="KW-0812">Transmembrane</keyword>
<evidence type="ECO:0000256" key="4">
    <source>
        <dbReference type="ARBA" id="ARBA00022452"/>
    </source>
</evidence>
<comment type="similarity">
    <text evidence="2 15 16">Belongs to the TonB-dependent receptor family.</text>
</comment>